<reference evidence="5 6" key="1">
    <citation type="submission" date="2014-08" db="EMBL/GenBank/DDBJ databases">
        <title>Porphyromonas gulae strain:COT-052_OH1451 Genome sequencing.</title>
        <authorList>
            <person name="Wallis C."/>
            <person name="Deusch O."/>
            <person name="O'Flynn C."/>
            <person name="Davis I."/>
            <person name="Jospin G."/>
            <person name="Darling A.E."/>
            <person name="Coil D.A."/>
            <person name="Alexiev A."/>
            <person name="Horsfall A."/>
            <person name="Kirkwood N."/>
            <person name="Harris S."/>
            <person name="Eisen J.A."/>
        </authorList>
    </citation>
    <scope>NUCLEOTIDE SEQUENCE [LARGE SCALE GENOMIC DNA]</scope>
    <source>
        <strain evidence="6">COT-052 OH1451</strain>
    </source>
</reference>
<feature type="signal peptide" evidence="1">
    <location>
        <begin position="1"/>
        <end position="20"/>
    </location>
</feature>
<dbReference type="Gene3D" id="2.70.98.50">
    <property type="entry name" value="putative glycoside hydrolase family protein from bacillus halodurans"/>
    <property type="match status" value="1"/>
</dbReference>
<feature type="domain" description="Alpha fucosidase A-like C-terminal" evidence="3">
    <location>
        <begin position="742"/>
        <end position="803"/>
    </location>
</feature>
<evidence type="ECO:0000256" key="1">
    <source>
        <dbReference type="SAM" id="SignalP"/>
    </source>
</evidence>
<dbReference type="FunFam" id="1.50.10.10:FF:000028">
    <property type="entry name" value="Alpha-L-fucosidase 2"/>
    <property type="match status" value="1"/>
</dbReference>
<keyword evidence="1" id="KW-0732">Signal</keyword>
<dbReference type="InterPro" id="IPR027414">
    <property type="entry name" value="GH95_N_dom"/>
</dbReference>
<dbReference type="Proteomes" id="UP000030130">
    <property type="component" value="Unassembled WGS sequence"/>
</dbReference>
<dbReference type="PANTHER" id="PTHR31084:SF19">
    <property type="entry name" value="GLYCOSYL HYDROLASE FAMILY 95 N-TERMINAL DOMAIN-CONTAINING PROTEIN"/>
    <property type="match status" value="1"/>
</dbReference>
<dbReference type="EMBL" id="JRAI01000048">
    <property type="protein sequence ID" value="KGN85767.1"/>
    <property type="molecule type" value="Genomic_DNA"/>
</dbReference>
<keyword evidence="5" id="KW-0378">Hydrolase</keyword>
<gene>
    <name evidence="5" type="ORF">HR08_05195</name>
</gene>
<dbReference type="Pfam" id="PF21307">
    <property type="entry name" value="Glyco_hydro_95_C"/>
    <property type="match status" value="1"/>
</dbReference>
<dbReference type="InterPro" id="IPR054363">
    <property type="entry name" value="GH95_cat"/>
</dbReference>
<dbReference type="eggNOG" id="COG1554">
    <property type="taxonomic scope" value="Bacteria"/>
</dbReference>
<evidence type="ECO:0000259" key="2">
    <source>
        <dbReference type="Pfam" id="PF14498"/>
    </source>
</evidence>
<dbReference type="OrthoDB" id="9802600at2"/>
<dbReference type="InterPro" id="IPR008928">
    <property type="entry name" value="6-hairpin_glycosidase_sf"/>
</dbReference>
<dbReference type="InterPro" id="IPR049053">
    <property type="entry name" value="AFCA-like_C"/>
</dbReference>
<feature type="domain" description="Glycosyl hydrolase family 95 catalytic" evidence="4">
    <location>
        <begin position="346"/>
        <end position="740"/>
    </location>
</feature>
<evidence type="ECO:0000259" key="4">
    <source>
        <dbReference type="Pfam" id="PF22124"/>
    </source>
</evidence>
<protein>
    <submittedName>
        <fullName evidence="5">Glycoside hydrolase family 95</fullName>
    </submittedName>
</protein>
<name>A0A0A2F6U6_9PORP</name>
<feature type="domain" description="Glycosyl hydrolase family 95 N-terminal" evidence="2">
    <location>
        <begin position="65"/>
        <end position="313"/>
    </location>
</feature>
<dbReference type="InterPro" id="IPR016518">
    <property type="entry name" value="Alpha-L-fucosidase"/>
</dbReference>
<evidence type="ECO:0000313" key="6">
    <source>
        <dbReference type="Proteomes" id="UP000030130"/>
    </source>
</evidence>
<dbReference type="RefSeq" id="WP_039420899.1">
    <property type="nucleotide sequence ID" value="NZ_JRAI01000048.1"/>
</dbReference>
<dbReference type="SUPFAM" id="SSF48208">
    <property type="entry name" value="Six-hairpin glycosidases"/>
    <property type="match status" value="1"/>
</dbReference>
<dbReference type="AlphaFoldDB" id="A0A0A2F6U6"/>
<dbReference type="Gene3D" id="1.50.10.10">
    <property type="match status" value="1"/>
</dbReference>
<sequence>MAKRFVLLSFLLLTSALVRASDYRRGLIIRFDTPNTLQGRAVWYGGRPEMWSGDNKPETAGDTAQNPDREWESCSLPIGNGSIGANIMGSVKTERITFNEKTLWRGGPNTAKGAGYYWNVNKQSAHLLPAIRKAFAEGKKDVAERLTRENFNSEVPYEASREKPFRFGNFTTMGEFYVETDLNKDNPDSYRRILSIDSALAVVQFSMAGTDYRRSFFISYPANVMVMRFSANRAKRQNLVFSYAPNPLSTGRMASAGDDGLIYTGTLDNNGMQFVVRIRVATRGGTVSNADGKLSVRDADEVVFYVTADTDYRINFDPDFSDPKTYVGTDPVQTTRTWIDRAVSKGYEALWQEHYADYASLFDRVRLSLNPTAASPDLPTPQRLKEYRADKPDYGLEELYYQFGRYLLIASSRPGNLPANLQGMWHNNVDGPWRVDYHNNINLQMNYWPACPANLSECAHPLIDFIRTLVKPGERTAQAYYGARGWTASISGNIFGFTSPLESTDMSWNFNPMAGPWLATHVWDYYDYTRDIRFLRETGYELLKSSARFAVDYLWKKPDGSYTAAPSTSPEHGPVDEGATFVHAVIREVLADAIEAAEVLGVDEQERKQWESVLKKLAPYRIGRYGQLMEWSEDIDDPESRHRHVNHLFGLHPGSTISPITTPKLAEASRIVLEHRGDGATGWSMGWKLNQWARLHDGNHAYMLFGNLLKNGTLDNLWDTHPPFQIDGNFGGTAGVTEMLLQSHLGFIHLLPALPDAWADGSVSGLCARGNFEIALEWADGKLTRATILSKSGSPCTLRYGSLTKTFQTVAGREYILDGNLMMN</sequence>
<accession>A0A0A2F6U6</accession>
<comment type="caution">
    <text evidence="5">The sequence shown here is derived from an EMBL/GenBank/DDBJ whole genome shotgun (WGS) entry which is preliminary data.</text>
</comment>
<dbReference type="PIRSF" id="PIRSF007663">
    <property type="entry name" value="UCP007663"/>
    <property type="match status" value="1"/>
</dbReference>
<organism evidence="5 6">
    <name type="scientific">Porphyromonas gulae</name>
    <dbReference type="NCBI Taxonomy" id="111105"/>
    <lineage>
        <taxon>Bacteria</taxon>
        <taxon>Pseudomonadati</taxon>
        <taxon>Bacteroidota</taxon>
        <taxon>Bacteroidia</taxon>
        <taxon>Bacteroidales</taxon>
        <taxon>Porphyromonadaceae</taxon>
        <taxon>Porphyromonas</taxon>
    </lineage>
</organism>
<dbReference type="GO" id="GO:0004560">
    <property type="term" value="F:alpha-L-fucosidase activity"/>
    <property type="evidence" value="ECO:0007669"/>
    <property type="project" value="InterPro"/>
</dbReference>
<evidence type="ECO:0000259" key="3">
    <source>
        <dbReference type="Pfam" id="PF21307"/>
    </source>
</evidence>
<dbReference type="PANTHER" id="PTHR31084">
    <property type="entry name" value="ALPHA-L-FUCOSIDASE 2"/>
    <property type="match status" value="1"/>
</dbReference>
<dbReference type="GO" id="GO:0005975">
    <property type="term" value="P:carbohydrate metabolic process"/>
    <property type="evidence" value="ECO:0007669"/>
    <property type="project" value="InterPro"/>
</dbReference>
<proteinExistence type="predicted"/>
<dbReference type="InterPro" id="IPR012341">
    <property type="entry name" value="6hp_glycosidase-like_sf"/>
</dbReference>
<dbReference type="Pfam" id="PF22124">
    <property type="entry name" value="Glyco_hydro_95_cat"/>
    <property type="match status" value="1"/>
</dbReference>
<dbReference type="Pfam" id="PF14498">
    <property type="entry name" value="Glyco_hyd_65N_2"/>
    <property type="match status" value="1"/>
</dbReference>
<evidence type="ECO:0000313" key="5">
    <source>
        <dbReference type="EMBL" id="KGN85767.1"/>
    </source>
</evidence>
<feature type="chain" id="PRO_5001987265" evidence="1">
    <location>
        <begin position="21"/>
        <end position="824"/>
    </location>
</feature>
<dbReference type="STRING" id="111105.HR09_01760"/>